<gene>
    <name evidence="1" type="ORF">HMPREF1076_02193</name>
</gene>
<dbReference type="Proteomes" id="UP000006330">
    <property type="component" value="Unassembled WGS sequence"/>
</dbReference>
<dbReference type="EMBL" id="AGZO01000014">
    <property type="protein sequence ID" value="EKN17059.1"/>
    <property type="molecule type" value="Genomic_DNA"/>
</dbReference>
<evidence type="ECO:0000313" key="2">
    <source>
        <dbReference type="Proteomes" id="UP000006330"/>
    </source>
</evidence>
<comment type="caution">
    <text evidence="1">The sequence shown here is derived from an EMBL/GenBank/DDBJ whole genome shotgun (WGS) entry which is preliminary data.</text>
</comment>
<dbReference type="RefSeq" id="WP_007654003.1">
    <property type="nucleotide sequence ID" value="NZ_JH976472.1"/>
</dbReference>
<organism evidence="1 2">
    <name type="scientific">Parabacteroides goldsteinii CL02T12C30</name>
    <dbReference type="NCBI Taxonomy" id="999418"/>
    <lineage>
        <taxon>Bacteria</taxon>
        <taxon>Pseudomonadati</taxon>
        <taxon>Bacteroidota</taxon>
        <taxon>Bacteroidia</taxon>
        <taxon>Bacteroidales</taxon>
        <taxon>Tannerellaceae</taxon>
        <taxon>Parabacteroides</taxon>
    </lineage>
</organism>
<sequence>MNERYAKCIPFDKNVKGRIGGNPPKCIEEQIPCDYKFYATLVHPEKEDKMLSILIHDNFEILIENNIYPSIAVKVIEHEYSDIGTRSEKSIKELSVNSISNYYYPQDSDFQFIKVGGEPRFIQWKDYYYEELEKDGYSFFLQIDEEGYRKNMEYVFMYGALFLYKHNVTGNIIAGFWQYS</sequence>
<dbReference type="AlphaFoldDB" id="K5ZMS3"/>
<evidence type="ECO:0000313" key="1">
    <source>
        <dbReference type="EMBL" id="EKN17059.1"/>
    </source>
</evidence>
<proteinExistence type="predicted"/>
<name>K5ZMS3_9BACT</name>
<accession>K5ZMS3</accession>
<dbReference type="OrthoDB" id="1029961at2"/>
<reference evidence="1 2" key="1">
    <citation type="submission" date="2012-02" db="EMBL/GenBank/DDBJ databases">
        <title>The Genome Sequence of Parabacteroides goldsteinii CL02T12C30.</title>
        <authorList>
            <consortium name="The Broad Institute Genome Sequencing Platform"/>
            <person name="Earl A."/>
            <person name="Ward D."/>
            <person name="Feldgarden M."/>
            <person name="Gevers D."/>
            <person name="Zitomersky N.L."/>
            <person name="Coyne M.J."/>
            <person name="Comstock L.E."/>
            <person name="Young S.K."/>
            <person name="Zeng Q."/>
            <person name="Gargeya S."/>
            <person name="Fitzgerald M."/>
            <person name="Haas B."/>
            <person name="Abouelleil A."/>
            <person name="Alvarado L."/>
            <person name="Arachchi H.M."/>
            <person name="Berlin A."/>
            <person name="Chapman S.B."/>
            <person name="Gearin G."/>
            <person name="Goldberg J."/>
            <person name="Griggs A."/>
            <person name="Gujja S."/>
            <person name="Hansen M."/>
            <person name="Heiman D."/>
            <person name="Howarth C."/>
            <person name="Larimer J."/>
            <person name="Lui A."/>
            <person name="MacDonald P.J.P."/>
            <person name="McCowen C."/>
            <person name="Montmayeur A."/>
            <person name="Murphy C."/>
            <person name="Neiman D."/>
            <person name="Pearson M."/>
            <person name="Priest M."/>
            <person name="Roberts A."/>
            <person name="Saif S."/>
            <person name="Shea T."/>
            <person name="Sisk P."/>
            <person name="Stolte C."/>
            <person name="Sykes S."/>
            <person name="Wortman J."/>
            <person name="Nusbaum C."/>
            <person name="Birren B."/>
        </authorList>
    </citation>
    <scope>NUCLEOTIDE SEQUENCE [LARGE SCALE GENOMIC DNA]</scope>
    <source>
        <strain evidence="1 2">CL02T12C30</strain>
    </source>
</reference>
<dbReference type="HOGENOM" id="CLU_119984_0_0_10"/>
<protein>
    <submittedName>
        <fullName evidence="1">Uncharacterized protein</fullName>
    </submittedName>
</protein>